<dbReference type="InterPro" id="IPR001680">
    <property type="entry name" value="WD40_rpt"/>
</dbReference>
<evidence type="ECO:0000256" key="3">
    <source>
        <dbReference type="ARBA" id="ARBA00022737"/>
    </source>
</evidence>
<dbReference type="GO" id="GO:0000028">
    <property type="term" value="P:ribosomal small subunit assembly"/>
    <property type="evidence" value="ECO:0007669"/>
    <property type="project" value="TreeGrafter"/>
</dbReference>
<dbReference type="InterPro" id="IPR015943">
    <property type="entry name" value="WD40/YVTN_repeat-like_dom_sf"/>
</dbReference>
<dbReference type="InterPro" id="IPR007148">
    <property type="entry name" value="SSU_processome_Utp12"/>
</dbReference>
<dbReference type="PANTHER" id="PTHR19858">
    <property type="entry name" value="WD40 REPEAT PROTEIN"/>
    <property type="match status" value="1"/>
</dbReference>
<keyword evidence="3" id="KW-0677">Repeat</keyword>
<dbReference type="AlphaFoldDB" id="A0A7I8VSQ3"/>
<dbReference type="SMART" id="SM00320">
    <property type="entry name" value="WD40"/>
    <property type="match status" value="11"/>
</dbReference>
<keyword evidence="8" id="KW-1185">Reference proteome</keyword>
<dbReference type="SUPFAM" id="SSF82171">
    <property type="entry name" value="DPP6 N-terminal domain-like"/>
    <property type="match status" value="1"/>
</dbReference>
<proteinExistence type="inferred from homology"/>
<dbReference type="EMBL" id="CAJFCJ010000010">
    <property type="protein sequence ID" value="CAD5119322.1"/>
    <property type="molecule type" value="Genomic_DNA"/>
</dbReference>
<dbReference type="Gene3D" id="2.130.10.10">
    <property type="entry name" value="YVTN repeat-like/Quinoprotein amine dehydrogenase"/>
    <property type="match status" value="4"/>
</dbReference>
<evidence type="ECO:0000313" key="8">
    <source>
        <dbReference type="Proteomes" id="UP000549394"/>
    </source>
</evidence>
<dbReference type="PROSITE" id="PS50294">
    <property type="entry name" value="WD_REPEATS_REGION"/>
    <property type="match status" value="2"/>
</dbReference>
<dbReference type="CDD" id="cd00200">
    <property type="entry name" value="WD40"/>
    <property type="match status" value="1"/>
</dbReference>
<gene>
    <name evidence="7" type="ORF">DGYR_LOCUS7580</name>
</gene>
<reference evidence="7 8" key="1">
    <citation type="submission" date="2020-08" db="EMBL/GenBank/DDBJ databases">
        <authorList>
            <person name="Hejnol A."/>
        </authorList>
    </citation>
    <scope>NUCLEOTIDE SEQUENCE [LARGE SCALE GENOMIC DNA]</scope>
</reference>
<feature type="repeat" description="WD" evidence="4">
    <location>
        <begin position="470"/>
        <end position="501"/>
    </location>
</feature>
<dbReference type="PROSITE" id="PS50082">
    <property type="entry name" value="WD_REPEATS_2"/>
    <property type="match status" value="2"/>
</dbReference>
<dbReference type="Pfam" id="PF04003">
    <property type="entry name" value="Utp12"/>
    <property type="match status" value="1"/>
</dbReference>
<dbReference type="GO" id="GO:0000462">
    <property type="term" value="P:maturation of SSU-rRNA from tricistronic rRNA transcript (SSU-rRNA, 5.8S rRNA, LSU-rRNA)"/>
    <property type="evidence" value="ECO:0007669"/>
    <property type="project" value="TreeGrafter"/>
</dbReference>
<sequence>MKLNFELQNVLGAVYRKGDLLFATDGVTLLAPVGNRLNRMNLQKHISRSIDTKLELNISVLCLSPDNSMLLIIDEEGSCVILHAVSHTLLHTHRFNGQVYCAKFSPDSRKLAVANDSNVLVFDSPAKTRTLNAFSQQRILYGAQDHVVHLDWSTDSRVLLASSKDMNTRLYAACDARLKQLVIHSLASQNDCIVASYFEPSSLDCFNIGKNGVICVWQCDTALSDLEEKNENDNDEEDQPEKLKYRRVGKYNYKDSLESGRVRVTCAVYHKDTHILVTGFDSGTFTVHEMPDFKLMHSLNIKEAGPITSLAFNNTGDWIALGAGEKGQLIVWEWRSESYILKQAGHFLAGTTSVAWTPDGVYITTGGDDGKVKVWTVGSGHCYATFDEHSSVVTGVSTAKNVIVSSSLDGSVRAFDLHRFRNFRTFTTPEPVQFSCVDIDSSAELVCAGCNDNFDVFLWSVQTGRLLDTLSGHEAPVCSIEFKPGGVTLATGSWDKKTKLWGVTEDFRETIDIGNEVTAIAWKLDGSQLAVADLNAKITFWAAAEAEQEGNIDGKPYLGYARSKTDKISGKKGADSKIFTSLVYSADGSLLLAAGNSPNICLFHVEQEVLVKTFIVTKNRSLDTLNEFLDRRKMTEWGSLALVEKNDEGNDVSLKLPGVRKGDFSGRRASPDVRISQVSWSNTGRQFVAASTDGIMVFSLDQDKNFNPIDLEIEITPNKVFESLKSKDYFAALTYALKLRESSIIRETIENVPVPNIDVIIQQLTIDRVEDLIRWITAEIEKTKHVHFYVLWCKKLLFKHGQTLKSVIGSKTGGETLSIDRDLNRALKSLWNKLSPIVNHNRHLFDYILNCKKENSNTDKVAEREEKMDDSDNEDDDDEDEEILMSEVC</sequence>
<dbReference type="PANTHER" id="PTHR19858:SF0">
    <property type="entry name" value="PERIODIC TRYPTOPHAN PROTEIN 2 HOMOLOG"/>
    <property type="match status" value="1"/>
</dbReference>
<evidence type="ECO:0000256" key="1">
    <source>
        <dbReference type="ARBA" id="ARBA00010226"/>
    </source>
</evidence>
<dbReference type="InterPro" id="IPR036322">
    <property type="entry name" value="WD40_repeat_dom_sf"/>
</dbReference>
<evidence type="ECO:0000259" key="6">
    <source>
        <dbReference type="Pfam" id="PF04003"/>
    </source>
</evidence>
<organism evidence="7 8">
    <name type="scientific">Dimorphilus gyrociliatus</name>
    <dbReference type="NCBI Taxonomy" id="2664684"/>
    <lineage>
        <taxon>Eukaryota</taxon>
        <taxon>Metazoa</taxon>
        <taxon>Spiralia</taxon>
        <taxon>Lophotrochozoa</taxon>
        <taxon>Annelida</taxon>
        <taxon>Polychaeta</taxon>
        <taxon>Polychaeta incertae sedis</taxon>
        <taxon>Dinophilidae</taxon>
        <taxon>Dimorphilus</taxon>
    </lineage>
</organism>
<keyword evidence="2 4" id="KW-0853">WD repeat</keyword>
<dbReference type="InterPro" id="IPR027145">
    <property type="entry name" value="PWP2"/>
</dbReference>
<protein>
    <submittedName>
        <fullName evidence="7">DgyrCDS7945</fullName>
    </submittedName>
</protein>
<dbReference type="SUPFAM" id="SSF50969">
    <property type="entry name" value="YVTN repeat-like/Quinoprotein amine dehydrogenase"/>
    <property type="match status" value="1"/>
</dbReference>
<feature type="domain" description="Small-subunit processome Utp12" evidence="6">
    <location>
        <begin position="741"/>
        <end position="849"/>
    </location>
</feature>
<accession>A0A7I8VSQ3</accession>
<dbReference type="OrthoDB" id="3142434at2759"/>
<evidence type="ECO:0000313" key="7">
    <source>
        <dbReference type="EMBL" id="CAD5119322.1"/>
    </source>
</evidence>
<name>A0A7I8VSQ3_9ANNE</name>
<evidence type="ECO:0000256" key="5">
    <source>
        <dbReference type="SAM" id="MobiDB-lite"/>
    </source>
</evidence>
<feature type="compositionally biased region" description="Acidic residues" evidence="5">
    <location>
        <begin position="868"/>
        <end position="889"/>
    </location>
</feature>
<dbReference type="GO" id="GO:0032040">
    <property type="term" value="C:small-subunit processome"/>
    <property type="evidence" value="ECO:0007669"/>
    <property type="project" value="TreeGrafter"/>
</dbReference>
<dbReference type="SUPFAM" id="SSF50978">
    <property type="entry name" value="WD40 repeat-like"/>
    <property type="match status" value="1"/>
</dbReference>
<comment type="caution">
    <text evidence="7">The sequence shown here is derived from an EMBL/GenBank/DDBJ whole genome shotgun (WGS) entry which is preliminary data.</text>
</comment>
<dbReference type="Pfam" id="PF00400">
    <property type="entry name" value="WD40"/>
    <property type="match status" value="6"/>
</dbReference>
<feature type="repeat" description="WD" evidence="4">
    <location>
        <begin position="352"/>
        <end position="385"/>
    </location>
</feature>
<evidence type="ECO:0000256" key="2">
    <source>
        <dbReference type="ARBA" id="ARBA00022574"/>
    </source>
</evidence>
<dbReference type="GO" id="GO:0034388">
    <property type="term" value="C:Pwp2p-containing subcomplex of 90S preribosome"/>
    <property type="evidence" value="ECO:0007669"/>
    <property type="project" value="TreeGrafter"/>
</dbReference>
<feature type="region of interest" description="Disordered" evidence="5">
    <location>
        <begin position="857"/>
        <end position="889"/>
    </location>
</feature>
<evidence type="ECO:0000256" key="4">
    <source>
        <dbReference type="PROSITE-ProRule" id="PRU00221"/>
    </source>
</evidence>
<comment type="similarity">
    <text evidence="1">Belongs to the WD repeat PWP2 family.</text>
</comment>
<dbReference type="Proteomes" id="UP000549394">
    <property type="component" value="Unassembled WGS sequence"/>
</dbReference>
<feature type="compositionally biased region" description="Basic and acidic residues" evidence="5">
    <location>
        <begin position="857"/>
        <end position="867"/>
    </location>
</feature>
<dbReference type="InterPro" id="IPR011044">
    <property type="entry name" value="Quino_amine_DH_bsu"/>
</dbReference>